<dbReference type="CDD" id="cd07341">
    <property type="entry name" value="M56_BlaR1_MecR1_like"/>
    <property type="match status" value="1"/>
</dbReference>
<reference evidence="3 4" key="1">
    <citation type="submission" date="2018-10" db="EMBL/GenBank/DDBJ databases">
        <title>Sinomicrobium pectinilyticum sp. nov., a pectinase-producing bacterium isolated from alkaline and saline soil, and emended description of the genus Sinomicrobium.</title>
        <authorList>
            <person name="Cheng B."/>
            <person name="Li C."/>
            <person name="Lai Q."/>
            <person name="Du M."/>
            <person name="Shao Z."/>
            <person name="Xu P."/>
            <person name="Yang C."/>
        </authorList>
    </citation>
    <scope>NUCLEOTIDE SEQUENCE [LARGE SCALE GENOMIC DNA]</scope>
    <source>
        <strain evidence="3 4">5DNS001</strain>
    </source>
</reference>
<dbReference type="Gene3D" id="2.170.130.10">
    <property type="entry name" value="TonB-dependent receptor, plug domain"/>
    <property type="match status" value="1"/>
</dbReference>
<evidence type="ECO:0000256" key="1">
    <source>
        <dbReference type="SAM" id="Phobius"/>
    </source>
</evidence>
<dbReference type="SUPFAM" id="SSF56935">
    <property type="entry name" value="Porins"/>
    <property type="match status" value="1"/>
</dbReference>
<dbReference type="OrthoDB" id="1522859at2"/>
<feature type="domain" description="Peptidase M56" evidence="2">
    <location>
        <begin position="89"/>
        <end position="256"/>
    </location>
</feature>
<dbReference type="RefSeq" id="WP_123216223.1">
    <property type="nucleotide sequence ID" value="NZ_RJTM01000085.1"/>
</dbReference>
<keyword evidence="1" id="KW-1133">Transmembrane helix</keyword>
<dbReference type="InterPro" id="IPR037066">
    <property type="entry name" value="Plug_dom_sf"/>
</dbReference>
<dbReference type="EMBL" id="RJTM01000085">
    <property type="protein sequence ID" value="RNL85937.1"/>
    <property type="molecule type" value="Genomic_DNA"/>
</dbReference>
<evidence type="ECO:0000259" key="2">
    <source>
        <dbReference type="Pfam" id="PF05569"/>
    </source>
</evidence>
<dbReference type="Proteomes" id="UP000267469">
    <property type="component" value="Unassembled WGS sequence"/>
</dbReference>
<keyword evidence="4" id="KW-1185">Reference proteome</keyword>
<keyword evidence="1" id="KW-0812">Transmembrane</keyword>
<dbReference type="Pfam" id="PF05569">
    <property type="entry name" value="Peptidase_M56"/>
    <property type="match status" value="1"/>
</dbReference>
<name>A0A3N0EDK5_SINP1</name>
<feature type="transmembrane region" description="Helical" evidence="1">
    <location>
        <begin position="38"/>
        <end position="56"/>
    </location>
</feature>
<organism evidence="3 4">
    <name type="scientific">Sinomicrobium pectinilyticum</name>
    <dbReference type="NCBI Taxonomy" id="1084421"/>
    <lineage>
        <taxon>Bacteria</taxon>
        <taxon>Pseudomonadati</taxon>
        <taxon>Bacteroidota</taxon>
        <taxon>Flavobacteriia</taxon>
        <taxon>Flavobacteriales</taxon>
        <taxon>Flavobacteriaceae</taxon>
        <taxon>Sinomicrobium</taxon>
    </lineage>
</organism>
<protein>
    <submittedName>
        <fullName evidence="3">M56 family peptidase</fullName>
    </submittedName>
</protein>
<evidence type="ECO:0000313" key="3">
    <source>
        <dbReference type="EMBL" id="RNL85937.1"/>
    </source>
</evidence>
<feature type="transmembrane region" description="Helical" evidence="1">
    <location>
        <begin position="266"/>
        <end position="283"/>
    </location>
</feature>
<dbReference type="PANTHER" id="PTHR34978">
    <property type="entry name" value="POSSIBLE SENSOR-TRANSDUCER PROTEIN BLAR"/>
    <property type="match status" value="1"/>
</dbReference>
<dbReference type="AlphaFoldDB" id="A0A3N0EDK5"/>
<comment type="caution">
    <text evidence="3">The sequence shown here is derived from an EMBL/GenBank/DDBJ whole genome shotgun (WGS) entry which is preliminary data.</text>
</comment>
<gene>
    <name evidence="3" type="ORF">ED312_11810</name>
</gene>
<dbReference type="PANTHER" id="PTHR34978:SF3">
    <property type="entry name" value="SLR0241 PROTEIN"/>
    <property type="match status" value="1"/>
</dbReference>
<keyword evidence="1" id="KW-0472">Membrane</keyword>
<sequence length="470" mass="52936">MMEAFLIYIAKSAGFITLCYVCYRLLLHRETFFRWNRCFLLSGVLLALILPFWTITRTIETVRMTPLPDQGTEDMISGTLTPGTDVWDIVFWIYISGVIVFTVRLIVQLLSLRKCLSSCKKRKDGNIVVMEAAKNISPFSFFNFLVYNPEMHPDRKELEAILLHEKAHIEQLHSLDVVLVHIFLVFQWCNPVMWLYQRAVVRNLEYLADRSAAGTNRNSRKNYQLLLLRQTEAYKEHMALTNTFFNSSIKKRVVMLHTSNSDQKQLWKYGIVIPVLTLFLFAVNTREVVAQEENGEKLNIDVRIDKDATDSYLKRKSQSLNSSYGIELEFKGVKRNALGEIIAISSSFKKGASAGSWAVSGDKPIKPFHFFVDGSSEFGYATIERTDAHGLTVPASGVFAGIINVENSGNAVDAPPLYVIDGKIKDKNFDINSVSPSSIAEMNVLKGEAATKKYGKDGANGVIEITTLGE</sequence>
<proteinExistence type="predicted"/>
<evidence type="ECO:0000313" key="4">
    <source>
        <dbReference type="Proteomes" id="UP000267469"/>
    </source>
</evidence>
<feature type="transmembrane region" description="Helical" evidence="1">
    <location>
        <begin position="6"/>
        <end position="26"/>
    </location>
</feature>
<dbReference type="InterPro" id="IPR008756">
    <property type="entry name" value="Peptidase_M56"/>
</dbReference>
<accession>A0A3N0EDK5</accession>
<feature type="transmembrane region" description="Helical" evidence="1">
    <location>
        <begin position="89"/>
        <end position="112"/>
    </location>
</feature>
<dbReference type="InterPro" id="IPR052173">
    <property type="entry name" value="Beta-lactam_resp_regulator"/>
</dbReference>